<dbReference type="AlphaFoldDB" id="A0AAN7W4L2"/>
<name>A0AAN7W4L2_9PEZI</name>
<sequence length="366" mass="40867">MRIQKSLGIRWRRGLRERHARRQHPSIRTLVDRLRDVAPAEFLEDTSDDDLMNAPQLEDKARELLSEIGHTIWPTPDEDTSGTRFTWLTRARDDNLDGLYVTDLTYVQHGAMNHDRDPGDPQPELSHQEEVTYPASLTQQSTSQDPLPRQATSCTQTQTTGDPSSSSSFALGHVVVSGADPAPHSIPLPARDPQPIPSVRLDASSETARSEEYTRPNDNTCPDIYQHTVTVPTTITHGNMVGTGQTCTGSSHYAPTELTTGIRPDNSMAPREALLPPWDLACYTKDDNYFNDPLLKNKIDAIIESIGFENFDPHQMLFDWAYADASSSCRDVLPTDGEYVRRSKGIAACLRRKVMCLVHSRDVEMG</sequence>
<dbReference type="Proteomes" id="UP001310594">
    <property type="component" value="Unassembled WGS sequence"/>
</dbReference>
<accession>A0AAN7W4L2</accession>
<reference evidence="2" key="1">
    <citation type="submission" date="2023-08" db="EMBL/GenBank/DDBJ databases">
        <title>Black Yeasts Isolated from many extreme environments.</title>
        <authorList>
            <person name="Coleine C."/>
            <person name="Stajich J.E."/>
            <person name="Selbmann L."/>
        </authorList>
    </citation>
    <scope>NUCLEOTIDE SEQUENCE</scope>
    <source>
        <strain evidence="2">CCFEE 5810</strain>
    </source>
</reference>
<comment type="caution">
    <text evidence="2">The sequence shown here is derived from an EMBL/GenBank/DDBJ whole genome shotgun (WGS) entry which is preliminary data.</text>
</comment>
<proteinExistence type="predicted"/>
<feature type="region of interest" description="Disordered" evidence="1">
    <location>
        <begin position="204"/>
        <end position="224"/>
    </location>
</feature>
<dbReference type="EMBL" id="JAVRQU010000016">
    <property type="protein sequence ID" value="KAK5693937.1"/>
    <property type="molecule type" value="Genomic_DNA"/>
</dbReference>
<evidence type="ECO:0000256" key="1">
    <source>
        <dbReference type="SAM" id="MobiDB-lite"/>
    </source>
</evidence>
<evidence type="ECO:0000313" key="3">
    <source>
        <dbReference type="Proteomes" id="UP001310594"/>
    </source>
</evidence>
<evidence type="ECO:0000313" key="2">
    <source>
        <dbReference type="EMBL" id="KAK5693937.1"/>
    </source>
</evidence>
<organism evidence="2 3">
    <name type="scientific">Elasticomyces elasticus</name>
    <dbReference type="NCBI Taxonomy" id="574655"/>
    <lineage>
        <taxon>Eukaryota</taxon>
        <taxon>Fungi</taxon>
        <taxon>Dikarya</taxon>
        <taxon>Ascomycota</taxon>
        <taxon>Pezizomycotina</taxon>
        <taxon>Dothideomycetes</taxon>
        <taxon>Dothideomycetidae</taxon>
        <taxon>Mycosphaerellales</taxon>
        <taxon>Teratosphaeriaceae</taxon>
        <taxon>Elasticomyces</taxon>
    </lineage>
</organism>
<protein>
    <submittedName>
        <fullName evidence="2">Uncharacterized protein</fullName>
    </submittedName>
</protein>
<gene>
    <name evidence="2" type="ORF">LTR97_009554</name>
</gene>
<feature type="region of interest" description="Disordered" evidence="1">
    <location>
        <begin position="137"/>
        <end position="169"/>
    </location>
</feature>